<dbReference type="GO" id="GO:0045454">
    <property type="term" value="P:cell redox homeostasis"/>
    <property type="evidence" value="ECO:0007669"/>
    <property type="project" value="TreeGrafter"/>
</dbReference>
<dbReference type="InterPro" id="IPR013766">
    <property type="entry name" value="Thioredoxin_domain"/>
</dbReference>
<keyword evidence="1" id="KW-0732">Signal</keyword>
<dbReference type="InterPro" id="IPR036249">
    <property type="entry name" value="Thioredoxin-like_sf"/>
</dbReference>
<reference evidence="3" key="1">
    <citation type="submission" date="2018-07" db="EMBL/GenBank/DDBJ databases">
        <authorList>
            <consortium name="Genoscope - CEA"/>
            <person name="William W."/>
        </authorList>
    </citation>
    <scope>NUCLEOTIDE SEQUENCE</scope>
    <source>
        <strain evidence="3">IK1</strain>
    </source>
</reference>
<name>A0A653AJL0_9BACT</name>
<evidence type="ECO:0000259" key="2">
    <source>
        <dbReference type="PROSITE" id="PS51352"/>
    </source>
</evidence>
<dbReference type="Pfam" id="PF13098">
    <property type="entry name" value="Thioredoxin_2"/>
    <property type="match status" value="1"/>
</dbReference>
<protein>
    <submittedName>
        <fullName evidence="3">Thioredoxin domain-containing protein</fullName>
    </submittedName>
</protein>
<dbReference type="InterPro" id="IPR012336">
    <property type="entry name" value="Thioredoxin-like_fold"/>
</dbReference>
<accession>A0A653AJL0</accession>
<feature type="domain" description="Thioredoxin" evidence="2">
    <location>
        <begin position="9"/>
        <end position="135"/>
    </location>
</feature>
<evidence type="ECO:0000313" key="3">
    <source>
        <dbReference type="EMBL" id="VBB48257.1"/>
    </source>
</evidence>
<dbReference type="InterPro" id="IPR011990">
    <property type="entry name" value="TPR-like_helical_dom_sf"/>
</dbReference>
<proteinExistence type="predicted"/>
<dbReference type="GO" id="GO:0015035">
    <property type="term" value="F:protein-disulfide reductase activity"/>
    <property type="evidence" value="ECO:0007669"/>
    <property type="project" value="TreeGrafter"/>
</dbReference>
<dbReference type="PROSITE" id="PS51352">
    <property type="entry name" value="THIOREDOXIN_2"/>
    <property type="match status" value="1"/>
</dbReference>
<sequence length="392" mass="44836">MKKTFLFALLVALSASLFSQGIIFEENHNLKDALAKAKTENKLIFIDAYASWCGPCKLMAKEIFPQKEVGDYYNAHFVNLKLDMEAPENLETAKKYDVKAYPTYLYLNPDGEVVHRALGSMPAEDFIKVAKTADDGENNAMAIMKKIKNGDRSLTTIKKYLELNPYDTTNSSLINEYFKSLSENEIYTQENWDLFNRYVNDINLDSYQYFLNNRDKIAGLVGKENVDNKILSTMVKACYQDSVKAENLRSIDPALFEKAKTSVQIDKAYSNFGKNKDDKTAWNNLMTLLTPYLNKENTKAQVLNNMAWMVYENYKKFNDKKALKNALNWSKKAIELAPDKDYVLDTYANILFALGKKKEAISAETKALELATKDNNSQSIESFKKTIEEFKK</sequence>
<dbReference type="Gene3D" id="1.25.40.10">
    <property type="entry name" value="Tetratricopeptide repeat domain"/>
    <property type="match status" value="1"/>
</dbReference>
<gene>
    <name evidence="3" type="ORF">TRIP_D440275</name>
</gene>
<feature type="chain" id="PRO_5024817064" evidence="1">
    <location>
        <begin position="22"/>
        <end position="392"/>
    </location>
</feature>
<dbReference type="Gene3D" id="3.40.30.10">
    <property type="entry name" value="Glutaredoxin"/>
    <property type="match status" value="1"/>
</dbReference>
<feature type="signal peptide" evidence="1">
    <location>
        <begin position="1"/>
        <end position="21"/>
    </location>
</feature>
<dbReference type="PANTHER" id="PTHR32234:SF0">
    <property type="entry name" value="THIOL:DISULFIDE INTERCHANGE PROTEIN DSBD"/>
    <property type="match status" value="1"/>
</dbReference>
<dbReference type="EMBL" id="UPXZ01000039">
    <property type="protein sequence ID" value="VBB48257.1"/>
    <property type="molecule type" value="Genomic_DNA"/>
</dbReference>
<dbReference type="CDD" id="cd02947">
    <property type="entry name" value="TRX_family"/>
    <property type="match status" value="1"/>
</dbReference>
<dbReference type="AlphaFoldDB" id="A0A653AJL0"/>
<dbReference type="SUPFAM" id="SSF52833">
    <property type="entry name" value="Thioredoxin-like"/>
    <property type="match status" value="1"/>
</dbReference>
<dbReference type="GO" id="GO:0006950">
    <property type="term" value="P:response to stress"/>
    <property type="evidence" value="ECO:0007669"/>
    <property type="project" value="UniProtKB-ARBA"/>
</dbReference>
<dbReference type="PANTHER" id="PTHR32234">
    <property type="entry name" value="THIOL:DISULFIDE INTERCHANGE PROTEIN DSBD"/>
    <property type="match status" value="1"/>
</dbReference>
<organism evidence="3">
    <name type="scientific">uncultured Paludibacter sp</name>
    <dbReference type="NCBI Taxonomy" id="497635"/>
    <lineage>
        <taxon>Bacteria</taxon>
        <taxon>Pseudomonadati</taxon>
        <taxon>Bacteroidota</taxon>
        <taxon>Bacteroidia</taxon>
        <taxon>Bacteroidales</taxon>
        <taxon>Paludibacteraceae</taxon>
        <taxon>Paludibacter</taxon>
        <taxon>environmental samples</taxon>
    </lineage>
</organism>
<evidence type="ECO:0000256" key="1">
    <source>
        <dbReference type="SAM" id="SignalP"/>
    </source>
</evidence>
<dbReference type="SUPFAM" id="SSF48452">
    <property type="entry name" value="TPR-like"/>
    <property type="match status" value="1"/>
</dbReference>